<name>A0AAN7C247_9PEZI</name>
<evidence type="ECO:0000256" key="3">
    <source>
        <dbReference type="ARBA" id="ARBA00023163"/>
    </source>
</evidence>
<dbReference type="GO" id="GO:0005672">
    <property type="term" value="C:transcription factor TFIIA complex"/>
    <property type="evidence" value="ECO:0007669"/>
    <property type="project" value="InterPro"/>
</dbReference>
<dbReference type="CDD" id="cd07976">
    <property type="entry name" value="TFIIA_alpha_beta_like"/>
    <property type="match status" value="2"/>
</dbReference>
<feature type="compositionally biased region" description="Acidic residues" evidence="6">
    <location>
        <begin position="324"/>
        <end position="349"/>
    </location>
</feature>
<accession>A0AAN7C247</accession>
<reference evidence="7" key="2">
    <citation type="submission" date="2023-05" db="EMBL/GenBank/DDBJ databases">
        <authorList>
            <consortium name="Lawrence Berkeley National Laboratory"/>
            <person name="Steindorff A."/>
            <person name="Hensen N."/>
            <person name="Bonometti L."/>
            <person name="Westerberg I."/>
            <person name="Brannstrom I.O."/>
            <person name="Guillou S."/>
            <person name="Cros-Aarteil S."/>
            <person name="Calhoun S."/>
            <person name="Haridas S."/>
            <person name="Kuo A."/>
            <person name="Mondo S."/>
            <person name="Pangilinan J."/>
            <person name="Riley R."/>
            <person name="Labutti K."/>
            <person name="Andreopoulos B."/>
            <person name="Lipzen A."/>
            <person name="Chen C."/>
            <person name="Yanf M."/>
            <person name="Daum C."/>
            <person name="Ng V."/>
            <person name="Clum A."/>
            <person name="Ohm R."/>
            <person name="Martin F."/>
            <person name="Silar P."/>
            <person name="Natvig D."/>
            <person name="Lalanne C."/>
            <person name="Gautier V."/>
            <person name="Ament-Velasquez S.L."/>
            <person name="Kruys A."/>
            <person name="Hutchinson M.I."/>
            <person name="Powell A.J."/>
            <person name="Barry K."/>
            <person name="Miller A.N."/>
            <person name="Grigoriev I.V."/>
            <person name="Debuchy R."/>
            <person name="Gladieux P."/>
            <person name="Thoren M.H."/>
            <person name="Johannesson H."/>
        </authorList>
    </citation>
    <scope>NUCLEOTIDE SEQUENCE</scope>
    <source>
        <strain evidence="7">CBS 532.94</strain>
    </source>
</reference>
<evidence type="ECO:0000256" key="5">
    <source>
        <dbReference type="ARBA" id="ARBA00074154"/>
    </source>
</evidence>
<evidence type="ECO:0000256" key="6">
    <source>
        <dbReference type="SAM" id="MobiDB-lite"/>
    </source>
</evidence>
<feature type="compositionally biased region" description="Polar residues" evidence="6">
    <location>
        <begin position="185"/>
        <end position="207"/>
    </location>
</feature>
<gene>
    <name evidence="7" type="ORF">C8A03DRAFT_47703</name>
</gene>
<keyword evidence="3" id="KW-0804">Transcription</keyword>
<organism evidence="7 8">
    <name type="scientific">Achaetomium macrosporum</name>
    <dbReference type="NCBI Taxonomy" id="79813"/>
    <lineage>
        <taxon>Eukaryota</taxon>
        <taxon>Fungi</taxon>
        <taxon>Dikarya</taxon>
        <taxon>Ascomycota</taxon>
        <taxon>Pezizomycotina</taxon>
        <taxon>Sordariomycetes</taxon>
        <taxon>Sordariomycetidae</taxon>
        <taxon>Sordariales</taxon>
        <taxon>Chaetomiaceae</taxon>
        <taxon>Achaetomium</taxon>
    </lineage>
</organism>
<protein>
    <recommendedName>
        <fullName evidence="5">Transcription initiation factor IIA large subunit</fullName>
    </recommendedName>
</protein>
<dbReference type="Gene3D" id="1.10.287.100">
    <property type="match status" value="1"/>
</dbReference>
<dbReference type="GO" id="GO:0006367">
    <property type="term" value="P:transcription initiation at RNA polymerase II promoter"/>
    <property type="evidence" value="ECO:0007669"/>
    <property type="project" value="InterPro"/>
</dbReference>
<reference evidence="7" key="1">
    <citation type="journal article" date="2023" name="Mol. Phylogenet. Evol.">
        <title>Genome-scale phylogeny and comparative genomics of the fungal order Sordariales.</title>
        <authorList>
            <person name="Hensen N."/>
            <person name="Bonometti L."/>
            <person name="Westerberg I."/>
            <person name="Brannstrom I.O."/>
            <person name="Guillou S."/>
            <person name="Cros-Aarteil S."/>
            <person name="Calhoun S."/>
            <person name="Haridas S."/>
            <person name="Kuo A."/>
            <person name="Mondo S."/>
            <person name="Pangilinan J."/>
            <person name="Riley R."/>
            <person name="LaButti K."/>
            <person name="Andreopoulos B."/>
            <person name="Lipzen A."/>
            <person name="Chen C."/>
            <person name="Yan M."/>
            <person name="Daum C."/>
            <person name="Ng V."/>
            <person name="Clum A."/>
            <person name="Steindorff A."/>
            <person name="Ohm R.A."/>
            <person name="Martin F."/>
            <person name="Silar P."/>
            <person name="Natvig D.O."/>
            <person name="Lalanne C."/>
            <person name="Gautier V."/>
            <person name="Ament-Velasquez S.L."/>
            <person name="Kruys A."/>
            <person name="Hutchinson M.I."/>
            <person name="Powell A.J."/>
            <person name="Barry K."/>
            <person name="Miller A.N."/>
            <person name="Grigoriev I.V."/>
            <person name="Debuchy R."/>
            <person name="Gladieux P."/>
            <person name="Hiltunen Thoren M."/>
            <person name="Johannesson H."/>
        </authorList>
    </citation>
    <scope>NUCLEOTIDE SEQUENCE</scope>
    <source>
        <strain evidence="7">CBS 532.94</strain>
    </source>
</reference>
<sequence length="396" mass="42145">MSNSAVGPVYDTIISEVINAVRVDFEENGIEDGVLEILKTKWQSKLSQMKVAQFPWEPKPEPQPAPAAANNGPATTAAPTAAPATANYSQPTMSPQGAAQTLSLPGALLPSTNGVALKQDPGIVNTEPAIKQEPGTGMPPIHPAYNPANAAPGTAAQRAAQALQSQYGQRAAASINAIHSGMASQMNGNAQVQQSTRPGQAPQHMSPQQQYRQGVAAVVQQRMQQVSHAGAPNGLPTAQFDGPNDAAEDASLPQGSGSGHPPFMNREMIDQHFHAQLAARAKQMEGGGLMLPLKDATEHPSLAASRQGEGPAQLDGGDDGIKSEEDEDAINSDLDDTDEDKDDDEDDDENMGHMMLCMYDKVQRVKNKWKCILKDGVLTVNGKEYVFHKATGEYEW</sequence>
<dbReference type="PANTHER" id="PTHR12694:SF8">
    <property type="entry name" value="TRANSCRIPTION INITIATION FACTOR IIA SUBUNIT 1"/>
    <property type="match status" value="1"/>
</dbReference>
<comment type="subcellular location">
    <subcellularLocation>
        <location evidence="1">Nucleus</location>
    </subcellularLocation>
</comment>
<evidence type="ECO:0000313" key="8">
    <source>
        <dbReference type="Proteomes" id="UP001303760"/>
    </source>
</evidence>
<comment type="similarity">
    <text evidence="2">Belongs to the TFIIA subunit 1 family.</text>
</comment>
<feature type="compositionally biased region" description="Low complexity" evidence="6">
    <location>
        <begin position="66"/>
        <end position="87"/>
    </location>
</feature>
<feature type="region of interest" description="Disordered" evidence="6">
    <location>
        <begin position="299"/>
        <end position="349"/>
    </location>
</feature>
<dbReference type="AlphaFoldDB" id="A0AAN7C247"/>
<dbReference type="PANTHER" id="PTHR12694">
    <property type="entry name" value="TRANSCRIPTION INITIATION FACTOR IIA SUBUNIT 1"/>
    <property type="match status" value="1"/>
</dbReference>
<keyword evidence="8" id="KW-1185">Reference proteome</keyword>
<feature type="compositionally biased region" description="Polar residues" evidence="6">
    <location>
        <begin position="88"/>
        <end position="99"/>
    </location>
</feature>
<dbReference type="Gene3D" id="2.30.18.10">
    <property type="entry name" value="Transcription factor IIA (TFIIA), beta-barrel domain"/>
    <property type="match status" value="1"/>
</dbReference>
<feature type="compositionally biased region" description="Low complexity" evidence="6">
    <location>
        <begin position="208"/>
        <end position="226"/>
    </location>
</feature>
<dbReference type="SUPFAM" id="SSF50784">
    <property type="entry name" value="Transcription factor IIA (TFIIA), beta-barrel domain"/>
    <property type="match status" value="1"/>
</dbReference>
<keyword evidence="4" id="KW-0539">Nucleus</keyword>
<dbReference type="SUPFAM" id="SSF47396">
    <property type="entry name" value="Transcription factor IIA (TFIIA), alpha-helical domain"/>
    <property type="match status" value="1"/>
</dbReference>
<dbReference type="InterPro" id="IPR009088">
    <property type="entry name" value="TFIIA_b-brl"/>
</dbReference>
<evidence type="ECO:0000256" key="2">
    <source>
        <dbReference type="ARBA" id="ARBA00010059"/>
    </source>
</evidence>
<feature type="region of interest" description="Disordered" evidence="6">
    <location>
        <begin position="185"/>
        <end position="265"/>
    </location>
</feature>
<feature type="region of interest" description="Disordered" evidence="6">
    <location>
        <begin position="56"/>
        <end position="99"/>
    </location>
</feature>
<evidence type="ECO:0000256" key="4">
    <source>
        <dbReference type="ARBA" id="ARBA00023242"/>
    </source>
</evidence>
<evidence type="ECO:0000313" key="7">
    <source>
        <dbReference type="EMBL" id="KAK4233835.1"/>
    </source>
</evidence>
<dbReference type="FunFam" id="2.30.18.10:FF:000006">
    <property type="entry name" value="Transcription factor TFIIA complex subunit Toa1"/>
    <property type="match status" value="1"/>
</dbReference>
<dbReference type="Proteomes" id="UP001303760">
    <property type="component" value="Unassembled WGS sequence"/>
</dbReference>
<dbReference type="FunFam" id="1.10.287.100:FF:000001">
    <property type="entry name" value="Transcription initiation factor IIA subunit"/>
    <property type="match status" value="1"/>
</dbReference>
<dbReference type="Pfam" id="PF03153">
    <property type="entry name" value="TFIIA"/>
    <property type="match status" value="1"/>
</dbReference>
<proteinExistence type="inferred from homology"/>
<comment type="caution">
    <text evidence="7">The sequence shown here is derived from an EMBL/GenBank/DDBJ whole genome shotgun (WGS) entry which is preliminary data.</text>
</comment>
<dbReference type="EMBL" id="MU860465">
    <property type="protein sequence ID" value="KAK4233835.1"/>
    <property type="molecule type" value="Genomic_DNA"/>
</dbReference>
<dbReference type="SMART" id="SM01371">
    <property type="entry name" value="TFIIA"/>
    <property type="match status" value="1"/>
</dbReference>
<evidence type="ECO:0000256" key="1">
    <source>
        <dbReference type="ARBA" id="ARBA00004123"/>
    </source>
</evidence>
<dbReference type="InterPro" id="IPR004855">
    <property type="entry name" value="TFIIA_asu/bsu"/>
</dbReference>